<name>A0A8H9SLI7_ECOLX</name>
<feature type="transmembrane region" description="Helical" evidence="6">
    <location>
        <begin position="37"/>
        <end position="55"/>
    </location>
</feature>
<dbReference type="InterPro" id="IPR000620">
    <property type="entry name" value="EamA_dom"/>
</dbReference>
<gene>
    <name evidence="8" type="ORF">J5U05_004510</name>
</gene>
<evidence type="ECO:0000256" key="3">
    <source>
        <dbReference type="ARBA" id="ARBA00022692"/>
    </source>
</evidence>
<keyword evidence="2" id="KW-1003">Cell membrane</keyword>
<feature type="transmembrane region" description="Helical" evidence="6">
    <location>
        <begin position="117"/>
        <end position="137"/>
    </location>
</feature>
<evidence type="ECO:0000259" key="7">
    <source>
        <dbReference type="Pfam" id="PF00892"/>
    </source>
</evidence>
<feature type="domain" description="EamA" evidence="7">
    <location>
        <begin position="8"/>
        <end position="134"/>
    </location>
</feature>
<dbReference type="RefSeq" id="WP_032175007.1">
    <property type="nucleotide sequence ID" value="NZ_JAKVXO010000094.1"/>
</dbReference>
<keyword evidence="5 6" id="KW-0472">Membrane</keyword>
<feature type="transmembrane region" description="Helical" evidence="6">
    <location>
        <begin position="67"/>
        <end position="85"/>
    </location>
</feature>
<reference evidence="8" key="1">
    <citation type="journal article" date="2018" name="Genome Biol.">
        <title>SKESA: strategic k-mer extension for scrupulous assemblies.</title>
        <authorList>
            <person name="Souvorov A."/>
            <person name="Agarwala R."/>
            <person name="Lipman D.J."/>
        </authorList>
    </citation>
    <scope>NUCLEOTIDE SEQUENCE</scope>
    <source>
        <strain evidence="8">ST-87-5</strain>
    </source>
</reference>
<comment type="caution">
    <text evidence="8">The sequence shown here is derived from an EMBL/GenBank/DDBJ whole genome shotgun (WGS) entry which is preliminary data.</text>
</comment>
<sequence length="284" mass="29979">MPGRSLLVQIILAMAAFAANSVLCRLALKGGHIDPVSFSHLRLVSGALVLLPFLFREKAAERTRWDAFNGLLLMAYAVLFSVAYIDLDTGTGALLLFGVVQLTMVIYGLFRGETFTTLRAGGLGLALAGMAILLLPGAKAPPLTSAVLMGLSGLAWAAYSIRGRVTVRPARSTARNFVLAAIFSLPAIVFTGATGHADPTGIMLAIASGAIASAGAYVLWYALLPWLESVTASTVQLSVPCLAMLGGVVFLGEPLSWRMTLSMIAVLSGIWLVMRRPARMKTDA</sequence>
<keyword evidence="3 6" id="KW-0812">Transmembrane</keyword>
<dbReference type="EMBL" id="DADRWU010000077">
    <property type="protein sequence ID" value="HBA4249268.1"/>
    <property type="molecule type" value="Genomic_DNA"/>
</dbReference>
<dbReference type="InterPro" id="IPR050638">
    <property type="entry name" value="AA-Vitamin_Transporters"/>
</dbReference>
<dbReference type="Pfam" id="PF00892">
    <property type="entry name" value="EamA"/>
    <property type="match status" value="2"/>
</dbReference>
<evidence type="ECO:0000313" key="8">
    <source>
        <dbReference type="EMBL" id="HBA4249268.1"/>
    </source>
</evidence>
<evidence type="ECO:0000256" key="6">
    <source>
        <dbReference type="SAM" id="Phobius"/>
    </source>
</evidence>
<protein>
    <submittedName>
        <fullName evidence="8">DMT family transporter</fullName>
    </submittedName>
</protein>
<dbReference type="SUPFAM" id="SSF103481">
    <property type="entry name" value="Multidrug resistance efflux transporter EmrE"/>
    <property type="match status" value="2"/>
</dbReference>
<dbReference type="AlphaFoldDB" id="A0A8H9SLI7"/>
<dbReference type="PANTHER" id="PTHR32322:SF9">
    <property type="entry name" value="AMINO-ACID METABOLITE EFFLUX PUMP-RELATED"/>
    <property type="match status" value="1"/>
</dbReference>
<reference evidence="8" key="2">
    <citation type="submission" date="2021-03" db="EMBL/GenBank/DDBJ databases">
        <authorList>
            <consortium name="NCBI Pathogen Detection Project"/>
        </authorList>
    </citation>
    <scope>NUCLEOTIDE SEQUENCE</scope>
    <source>
        <strain evidence="8">ST-87-5</strain>
    </source>
</reference>
<feature type="transmembrane region" description="Helical" evidence="6">
    <location>
        <begin position="91"/>
        <end position="110"/>
    </location>
</feature>
<keyword evidence="4 6" id="KW-1133">Transmembrane helix</keyword>
<feature type="transmembrane region" description="Helical" evidence="6">
    <location>
        <begin position="230"/>
        <end position="251"/>
    </location>
</feature>
<dbReference type="Proteomes" id="UP000871786">
    <property type="component" value="Unassembled WGS sequence"/>
</dbReference>
<proteinExistence type="predicted"/>
<evidence type="ECO:0000256" key="2">
    <source>
        <dbReference type="ARBA" id="ARBA00022475"/>
    </source>
</evidence>
<dbReference type="InterPro" id="IPR037185">
    <property type="entry name" value="EmrE-like"/>
</dbReference>
<feature type="transmembrane region" description="Helical" evidence="6">
    <location>
        <begin position="173"/>
        <end position="195"/>
    </location>
</feature>
<evidence type="ECO:0000256" key="4">
    <source>
        <dbReference type="ARBA" id="ARBA00022989"/>
    </source>
</evidence>
<evidence type="ECO:0000256" key="1">
    <source>
        <dbReference type="ARBA" id="ARBA00004651"/>
    </source>
</evidence>
<feature type="transmembrane region" description="Helical" evidence="6">
    <location>
        <begin position="257"/>
        <end position="274"/>
    </location>
</feature>
<organism evidence="8">
    <name type="scientific">Escherichia coli</name>
    <dbReference type="NCBI Taxonomy" id="562"/>
    <lineage>
        <taxon>Bacteria</taxon>
        <taxon>Pseudomonadati</taxon>
        <taxon>Pseudomonadota</taxon>
        <taxon>Gammaproteobacteria</taxon>
        <taxon>Enterobacterales</taxon>
        <taxon>Enterobacteriaceae</taxon>
        <taxon>Escherichia</taxon>
    </lineage>
</organism>
<dbReference type="GO" id="GO:0005886">
    <property type="term" value="C:plasma membrane"/>
    <property type="evidence" value="ECO:0007669"/>
    <property type="project" value="UniProtKB-SubCell"/>
</dbReference>
<feature type="transmembrane region" description="Helical" evidence="6">
    <location>
        <begin position="143"/>
        <end position="161"/>
    </location>
</feature>
<accession>A0A8H9SLI7</accession>
<evidence type="ECO:0000256" key="5">
    <source>
        <dbReference type="ARBA" id="ARBA00023136"/>
    </source>
</evidence>
<dbReference type="PANTHER" id="PTHR32322">
    <property type="entry name" value="INNER MEMBRANE TRANSPORTER"/>
    <property type="match status" value="1"/>
</dbReference>
<feature type="domain" description="EamA" evidence="7">
    <location>
        <begin position="146"/>
        <end position="274"/>
    </location>
</feature>
<feature type="transmembrane region" description="Helical" evidence="6">
    <location>
        <begin position="201"/>
        <end position="223"/>
    </location>
</feature>
<comment type="subcellular location">
    <subcellularLocation>
        <location evidence="1">Cell membrane</location>
        <topology evidence="1">Multi-pass membrane protein</topology>
    </subcellularLocation>
</comment>